<gene>
    <name evidence="2" type="ordered locus">HMPREF0421_21335</name>
</gene>
<keyword evidence="1" id="KW-1133">Transmembrane helix</keyword>
<dbReference type="OrthoDB" id="3242854at2"/>
<organism evidence="2 3">
    <name type="scientific">Gardnerella vaginalis (strain ATCC 14019 / 317)</name>
    <dbReference type="NCBI Taxonomy" id="525284"/>
    <lineage>
        <taxon>Bacteria</taxon>
        <taxon>Bacillati</taxon>
        <taxon>Actinomycetota</taxon>
        <taxon>Actinomycetes</taxon>
        <taxon>Bifidobacteriales</taxon>
        <taxon>Bifidobacteriaceae</taxon>
        <taxon>Gardnerella</taxon>
    </lineage>
</organism>
<evidence type="ECO:0000313" key="2">
    <source>
        <dbReference type="EMBL" id="ADP39417.1"/>
    </source>
</evidence>
<dbReference type="EMBL" id="CP002104">
    <property type="protein sequence ID" value="ADP39417.1"/>
    <property type="molecule type" value="Genomic_DNA"/>
</dbReference>
<reference evidence="2 3" key="1">
    <citation type="journal article" date="2010" name="PLoS ONE">
        <title>Comparative genomics of Gardnerella vaginalis strains reveals substantial differences in metabolic and virulence potential.</title>
        <authorList>
            <person name="Yeoman C.J."/>
            <person name="Yildirim S."/>
            <person name="Thomas S.M."/>
            <person name="Durkin A.S."/>
            <person name="Torralba M."/>
            <person name="Sutton G."/>
            <person name="Buhay C.J."/>
            <person name="Ding Y."/>
            <person name="Dugan-Rocha S.P."/>
            <person name="Muzny D.M."/>
            <person name="Qin X."/>
            <person name="Gibbs R.A."/>
            <person name="Leigh S.R."/>
            <person name="Stumpf R."/>
            <person name="White B.A."/>
            <person name="Highlander S.K."/>
            <person name="Nelson K.E."/>
            <person name="Wilson B.A."/>
        </authorList>
    </citation>
    <scope>NUCLEOTIDE SEQUENCE [LARGE SCALE GENOMIC DNA]</scope>
    <source>
        <strain evidence="3">ATCC 14019 / 317</strain>
    </source>
</reference>
<keyword evidence="1" id="KW-0472">Membrane</keyword>
<evidence type="ECO:0000256" key="1">
    <source>
        <dbReference type="SAM" id="Phobius"/>
    </source>
</evidence>
<name>E3D8A2_GARV3</name>
<dbReference type="HOGENOM" id="CLU_202467_0_0_11"/>
<dbReference type="KEGG" id="gvg:HMPREF0421_21335"/>
<sequence>MITCYFVIIVYTMALLWHYVGCYMSATIKQSTNNKFMILSLKETT</sequence>
<proteinExistence type="predicted"/>
<accession>E3D8A2</accession>
<keyword evidence="1" id="KW-0812">Transmembrane</keyword>
<feature type="transmembrane region" description="Helical" evidence="1">
    <location>
        <begin position="6"/>
        <end position="26"/>
    </location>
</feature>
<evidence type="ECO:0000313" key="3">
    <source>
        <dbReference type="Proteomes" id="UP000001453"/>
    </source>
</evidence>
<dbReference type="Proteomes" id="UP000001453">
    <property type="component" value="Chromosome"/>
</dbReference>
<dbReference type="AlphaFoldDB" id="E3D8A2"/>
<protein>
    <submittedName>
        <fullName evidence="2">Uncharacterized protein</fullName>
    </submittedName>
</protein>